<keyword evidence="1" id="KW-0677">Repeat</keyword>
<dbReference type="PANTHER" id="PTHR24126">
    <property type="entry name" value="ANKYRIN REPEAT, PH AND SEC7 DOMAIN CONTAINING PROTEIN SECG-RELATED"/>
    <property type="match status" value="1"/>
</dbReference>
<organism evidence="4 5">
    <name type="scientific">Penicillium cinerascens</name>
    <dbReference type="NCBI Taxonomy" id="70096"/>
    <lineage>
        <taxon>Eukaryota</taxon>
        <taxon>Fungi</taxon>
        <taxon>Dikarya</taxon>
        <taxon>Ascomycota</taxon>
        <taxon>Pezizomycotina</taxon>
        <taxon>Eurotiomycetes</taxon>
        <taxon>Eurotiomycetidae</taxon>
        <taxon>Eurotiales</taxon>
        <taxon>Aspergillaceae</taxon>
        <taxon>Penicillium</taxon>
    </lineage>
</organism>
<sequence length="166" mass="18362">MAIPPGSTKTIDYEFGRIVELKEIKLDSKALTFLKDAHKSLGSNGMQNLRGPMKRSLIHYAAMGDCTELLRYLLLNGSAVDDRDQNKRTPLSWAAEYSALNTVKVLLANGAKINSTDDMYTTPLSWLIQAGGINAQNALTKAYLVSKGAKERGAKRRWVLKKLGMF</sequence>
<dbReference type="Pfam" id="PF12796">
    <property type="entry name" value="Ank_2"/>
    <property type="match status" value="1"/>
</dbReference>
<dbReference type="OrthoDB" id="4807664at2759"/>
<dbReference type="EMBL" id="JAPQKR010000005">
    <property type="protein sequence ID" value="KAJ5215498.1"/>
    <property type="molecule type" value="Genomic_DNA"/>
</dbReference>
<dbReference type="AlphaFoldDB" id="A0A9W9NAJ2"/>
<accession>A0A9W9NAJ2</accession>
<dbReference type="PANTHER" id="PTHR24126:SF14">
    <property type="entry name" value="ANK_REP_REGION DOMAIN-CONTAINING PROTEIN"/>
    <property type="match status" value="1"/>
</dbReference>
<dbReference type="SMART" id="SM00248">
    <property type="entry name" value="ANK"/>
    <property type="match status" value="2"/>
</dbReference>
<evidence type="ECO:0000256" key="2">
    <source>
        <dbReference type="ARBA" id="ARBA00023043"/>
    </source>
</evidence>
<dbReference type="Gene3D" id="1.25.40.20">
    <property type="entry name" value="Ankyrin repeat-containing domain"/>
    <property type="match status" value="1"/>
</dbReference>
<dbReference type="RefSeq" id="XP_058311311.1">
    <property type="nucleotide sequence ID" value="XM_058448967.1"/>
</dbReference>
<evidence type="ECO:0000256" key="1">
    <source>
        <dbReference type="ARBA" id="ARBA00022737"/>
    </source>
</evidence>
<evidence type="ECO:0000313" key="5">
    <source>
        <dbReference type="Proteomes" id="UP001150904"/>
    </source>
</evidence>
<reference evidence="4" key="2">
    <citation type="journal article" date="2023" name="IMA Fungus">
        <title>Comparative genomic study of the Penicillium genus elucidates a diverse pangenome and 15 lateral gene transfer events.</title>
        <authorList>
            <person name="Petersen C."/>
            <person name="Sorensen T."/>
            <person name="Nielsen M.R."/>
            <person name="Sondergaard T.E."/>
            <person name="Sorensen J.L."/>
            <person name="Fitzpatrick D.A."/>
            <person name="Frisvad J.C."/>
            <person name="Nielsen K.L."/>
        </authorList>
    </citation>
    <scope>NUCLEOTIDE SEQUENCE</scope>
    <source>
        <strain evidence="4">IBT 15544</strain>
    </source>
</reference>
<dbReference type="GeneID" id="83176268"/>
<evidence type="ECO:0000313" key="4">
    <source>
        <dbReference type="EMBL" id="KAJ5215498.1"/>
    </source>
</evidence>
<protein>
    <recommendedName>
        <fullName evidence="6">Ankyrin repeat domain-containing protein</fullName>
    </recommendedName>
</protein>
<proteinExistence type="predicted"/>
<dbReference type="PROSITE" id="PS50297">
    <property type="entry name" value="ANK_REP_REGION"/>
    <property type="match status" value="1"/>
</dbReference>
<name>A0A9W9NAJ2_9EURO</name>
<dbReference type="InterPro" id="IPR002110">
    <property type="entry name" value="Ankyrin_rpt"/>
</dbReference>
<keyword evidence="5" id="KW-1185">Reference proteome</keyword>
<evidence type="ECO:0000256" key="3">
    <source>
        <dbReference type="PROSITE-ProRule" id="PRU00023"/>
    </source>
</evidence>
<dbReference type="Proteomes" id="UP001150904">
    <property type="component" value="Unassembled WGS sequence"/>
</dbReference>
<gene>
    <name evidence="4" type="ORF">N7498_001905</name>
</gene>
<feature type="repeat" description="ANK" evidence="3">
    <location>
        <begin position="53"/>
        <end position="85"/>
    </location>
</feature>
<comment type="caution">
    <text evidence="4">The sequence shown here is derived from an EMBL/GenBank/DDBJ whole genome shotgun (WGS) entry which is preliminary data.</text>
</comment>
<keyword evidence="2 3" id="KW-0040">ANK repeat</keyword>
<dbReference type="InterPro" id="IPR036770">
    <property type="entry name" value="Ankyrin_rpt-contain_sf"/>
</dbReference>
<dbReference type="SUPFAM" id="SSF48403">
    <property type="entry name" value="Ankyrin repeat"/>
    <property type="match status" value="1"/>
</dbReference>
<reference evidence="4" key="1">
    <citation type="submission" date="2022-12" db="EMBL/GenBank/DDBJ databases">
        <authorList>
            <person name="Petersen C."/>
        </authorList>
    </citation>
    <scope>NUCLEOTIDE SEQUENCE</scope>
    <source>
        <strain evidence="4">IBT 15544</strain>
    </source>
</reference>
<feature type="repeat" description="ANK" evidence="3">
    <location>
        <begin position="86"/>
        <end position="118"/>
    </location>
</feature>
<dbReference type="PROSITE" id="PS50088">
    <property type="entry name" value="ANK_REPEAT"/>
    <property type="match status" value="2"/>
</dbReference>
<evidence type="ECO:0008006" key="6">
    <source>
        <dbReference type="Google" id="ProtNLM"/>
    </source>
</evidence>